<evidence type="ECO:0000313" key="6">
    <source>
        <dbReference type="EMBL" id="NIJ66599.1"/>
    </source>
</evidence>
<dbReference type="InterPro" id="IPR013324">
    <property type="entry name" value="RNA_pol_sigma_r3/r4-like"/>
</dbReference>
<evidence type="ECO:0000259" key="5">
    <source>
        <dbReference type="Pfam" id="PF08281"/>
    </source>
</evidence>
<sequence>MPEPVRGSAFAQSRSQGLAIPAHSALGADMDSSSQTGGLQRVLENERPRLLRFLAARGAGDDAEDVLQDLWHKISGVEARPVADPVSYLFRAAENVLRDRQRASLSRDRRQHEWHDLAGSDDAPQGERVLIARERLREAEATLLALGPRVDQIFRRYRLDGLGQAAIARELGISLSSVEKDLQKAYRALAQLKDKFDAE</sequence>
<accession>A0A7X5ZX91</accession>
<comment type="similarity">
    <text evidence="1">Belongs to the sigma-70 factor family. ECF subfamily.</text>
</comment>
<dbReference type="PANTHER" id="PTHR43133:SF63">
    <property type="entry name" value="RNA POLYMERASE SIGMA FACTOR FECI-RELATED"/>
    <property type="match status" value="1"/>
</dbReference>
<evidence type="ECO:0000256" key="4">
    <source>
        <dbReference type="ARBA" id="ARBA00023163"/>
    </source>
</evidence>
<evidence type="ECO:0000313" key="7">
    <source>
        <dbReference type="Proteomes" id="UP000564677"/>
    </source>
</evidence>
<keyword evidence="4" id="KW-0804">Transcription</keyword>
<dbReference type="SUPFAM" id="SSF88946">
    <property type="entry name" value="Sigma2 domain of RNA polymerase sigma factors"/>
    <property type="match status" value="1"/>
</dbReference>
<keyword evidence="2" id="KW-0805">Transcription regulation</keyword>
<comment type="caution">
    <text evidence="6">The sequence shown here is derived from an EMBL/GenBank/DDBJ whole genome shotgun (WGS) entry which is preliminary data.</text>
</comment>
<dbReference type="Proteomes" id="UP000564677">
    <property type="component" value="Unassembled WGS sequence"/>
</dbReference>
<name>A0A7X5ZX91_9SPHN</name>
<organism evidence="6 7">
    <name type="scientific">Sphingomonas leidyi</name>
    <dbReference type="NCBI Taxonomy" id="68569"/>
    <lineage>
        <taxon>Bacteria</taxon>
        <taxon>Pseudomonadati</taxon>
        <taxon>Pseudomonadota</taxon>
        <taxon>Alphaproteobacteria</taxon>
        <taxon>Sphingomonadales</taxon>
        <taxon>Sphingomonadaceae</taxon>
        <taxon>Sphingomonas</taxon>
    </lineage>
</organism>
<keyword evidence="3" id="KW-0731">Sigma factor</keyword>
<dbReference type="GO" id="GO:0016987">
    <property type="term" value="F:sigma factor activity"/>
    <property type="evidence" value="ECO:0007669"/>
    <property type="project" value="UniProtKB-KW"/>
</dbReference>
<evidence type="ECO:0000256" key="3">
    <source>
        <dbReference type="ARBA" id="ARBA00023082"/>
    </source>
</evidence>
<dbReference type="InterPro" id="IPR014284">
    <property type="entry name" value="RNA_pol_sigma-70_dom"/>
</dbReference>
<dbReference type="InterPro" id="IPR013249">
    <property type="entry name" value="RNA_pol_sigma70_r4_t2"/>
</dbReference>
<feature type="domain" description="RNA polymerase sigma factor 70 region 4 type 2" evidence="5">
    <location>
        <begin position="138"/>
        <end position="189"/>
    </location>
</feature>
<keyword evidence="7" id="KW-1185">Reference proteome</keyword>
<dbReference type="NCBIfam" id="TIGR02937">
    <property type="entry name" value="sigma70-ECF"/>
    <property type="match status" value="1"/>
</dbReference>
<protein>
    <submittedName>
        <fullName evidence="6">RNA polymerase sigma-70 factor (ECF subfamily)</fullName>
    </submittedName>
</protein>
<dbReference type="InterPro" id="IPR036388">
    <property type="entry name" value="WH-like_DNA-bd_sf"/>
</dbReference>
<reference evidence="6 7" key="1">
    <citation type="submission" date="2020-03" db="EMBL/GenBank/DDBJ databases">
        <title>Genomic Encyclopedia of Type Strains, Phase IV (KMG-IV): sequencing the most valuable type-strain genomes for metagenomic binning, comparative biology and taxonomic classification.</title>
        <authorList>
            <person name="Goeker M."/>
        </authorList>
    </citation>
    <scope>NUCLEOTIDE SEQUENCE [LARGE SCALE GENOMIC DNA]</scope>
    <source>
        <strain evidence="6 7">DSM 4733</strain>
    </source>
</reference>
<dbReference type="PANTHER" id="PTHR43133">
    <property type="entry name" value="RNA POLYMERASE ECF-TYPE SIGMA FACTO"/>
    <property type="match status" value="1"/>
</dbReference>
<dbReference type="Pfam" id="PF08281">
    <property type="entry name" value="Sigma70_r4_2"/>
    <property type="match status" value="1"/>
</dbReference>
<gene>
    <name evidence="6" type="ORF">FHR20_003575</name>
</gene>
<evidence type="ECO:0000256" key="1">
    <source>
        <dbReference type="ARBA" id="ARBA00010641"/>
    </source>
</evidence>
<dbReference type="Gene3D" id="1.10.1740.10">
    <property type="match status" value="1"/>
</dbReference>
<dbReference type="EMBL" id="JAASQV010000004">
    <property type="protein sequence ID" value="NIJ66599.1"/>
    <property type="molecule type" value="Genomic_DNA"/>
</dbReference>
<dbReference type="GO" id="GO:0003677">
    <property type="term" value="F:DNA binding"/>
    <property type="evidence" value="ECO:0007669"/>
    <property type="project" value="InterPro"/>
</dbReference>
<dbReference type="AlphaFoldDB" id="A0A7X5ZX91"/>
<dbReference type="Gene3D" id="1.10.10.10">
    <property type="entry name" value="Winged helix-like DNA-binding domain superfamily/Winged helix DNA-binding domain"/>
    <property type="match status" value="1"/>
</dbReference>
<dbReference type="InterPro" id="IPR039425">
    <property type="entry name" value="RNA_pol_sigma-70-like"/>
</dbReference>
<dbReference type="SUPFAM" id="SSF88659">
    <property type="entry name" value="Sigma3 and sigma4 domains of RNA polymerase sigma factors"/>
    <property type="match status" value="1"/>
</dbReference>
<dbReference type="GO" id="GO:0006352">
    <property type="term" value="P:DNA-templated transcription initiation"/>
    <property type="evidence" value="ECO:0007669"/>
    <property type="project" value="InterPro"/>
</dbReference>
<dbReference type="InterPro" id="IPR013325">
    <property type="entry name" value="RNA_pol_sigma_r2"/>
</dbReference>
<evidence type="ECO:0000256" key="2">
    <source>
        <dbReference type="ARBA" id="ARBA00023015"/>
    </source>
</evidence>
<proteinExistence type="inferred from homology"/>